<protein>
    <recommendedName>
        <fullName evidence="13">Trichome birefringence-like N-terminal domain-containing protein</fullName>
    </recommendedName>
</protein>
<evidence type="ECO:0000256" key="3">
    <source>
        <dbReference type="ARBA" id="ARBA00022679"/>
    </source>
</evidence>
<evidence type="ECO:0000256" key="1">
    <source>
        <dbReference type="ARBA" id="ARBA00004323"/>
    </source>
</evidence>
<evidence type="ECO:0000256" key="4">
    <source>
        <dbReference type="ARBA" id="ARBA00022692"/>
    </source>
</evidence>
<dbReference type="Pfam" id="PF13839">
    <property type="entry name" value="PC-Esterase"/>
    <property type="match status" value="1"/>
</dbReference>
<keyword evidence="7" id="KW-0333">Golgi apparatus</keyword>
<evidence type="ECO:0000256" key="5">
    <source>
        <dbReference type="ARBA" id="ARBA00022968"/>
    </source>
</evidence>
<comment type="subcellular location">
    <subcellularLocation>
        <location evidence="1">Golgi apparatus membrane</location>
        <topology evidence="1">Single-pass type II membrane protein</topology>
    </subcellularLocation>
</comment>
<dbReference type="KEGG" id="sbi:8065542"/>
<organism evidence="11 12">
    <name type="scientific">Sorghum bicolor</name>
    <name type="common">Sorghum</name>
    <name type="synonym">Sorghum vulgare</name>
    <dbReference type="NCBI Taxonomy" id="4558"/>
    <lineage>
        <taxon>Eukaryota</taxon>
        <taxon>Viridiplantae</taxon>
        <taxon>Streptophyta</taxon>
        <taxon>Embryophyta</taxon>
        <taxon>Tracheophyta</taxon>
        <taxon>Spermatophyta</taxon>
        <taxon>Magnoliopsida</taxon>
        <taxon>Liliopsida</taxon>
        <taxon>Poales</taxon>
        <taxon>Poaceae</taxon>
        <taxon>PACMAD clade</taxon>
        <taxon>Panicoideae</taxon>
        <taxon>Andropogonodae</taxon>
        <taxon>Andropogoneae</taxon>
        <taxon>Sorghinae</taxon>
        <taxon>Sorghum</taxon>
    </lineage>
</organism>
<dbReference type="GO" id="GO:1990538">
    <property type="term" value="F:xylan O-acetyltransferase activity"/>
    <property type="evidence" value="ECO:0007669"/>
    <property type="project" value="UniProtKB-ARBA"/>
</dbReference>
<evidence type="ECO:0000256" key="2">
    <source>
        <dbReference type="ARBA" id="ARBA00007727"/>
    </source>
</evidence>
<dbReference type="AlphaFoldDB" id="A0A921Q3P8"/>
<reference evidence="11" key="2">
    <citation type="submission" date="2020-10" db="EMBL/GenBank/DDBJ databases">
        <authorList>
            <person name="Cooper E.A."/>
            <person name="Brenton Z.W."/>
            <person name="Flinn B.S."/>
            <person name="Jenkins J."/>
            <person name="Shu S."/>
            <person name="Flowers D."/>
            <person name="Luo F."/>
            <person name="Wang Y."/>
            <person name="Xia P."/>
            <person name="Barry K."/>
            <person name="Daum C."/>
            <person name="Lipzen A."/>
            <person name="Yoshinaga Y."/>
            <person name="Schmutz J."/>
            <person name="Saski C."/>
            <person name="Vermerris W."/>
            <person name="Kresovich S."/>
        </authorList>
    </citation>
    <scope>NUCLEOTIDE SEQUENCE</scope>
</reference>
<evidence type="ECO:0000259" key="10">
    <source>
        <dbReference type="Pfam" id="PF14416"/>
    </source>
</evidence>
<dbReference type="OMA" id="EGMYSDC"/>
<dbReference type="PANTHER" id="PTHR32285:SF318">
    <property type="entry name" value="DUF231 DOMAIN CONTAINING FAMILY PROTEIN-RELATED"/>
    <property type="match status" value="1"/>
</dbReference>
<accession>A0A921Q3P8</accession>
<dbReference type="Pfam" id="PF14416">
    <property type="entry name" value="PMR5N"/>
    <property type="match status" value="1"/>
</dbReference>
<evidence type="ECO:0000256" key="6">
    <source>
        <dbReference type="ARBA" id="ARBA00022989"/>
    </source>
</evidence>
<evidence type="ECO:0000256" key="7">
    <source>
        <dbReference type="ARBA" id="ARBA00023034"/>
    </source>
</evidence>
<proteinExistence type="inferred from homology"/>
<feature type="domain" description="Trichome birefringence-like C-terminal" evidence="9">
    <location>
        <begin position="142"/>
        <end position="448"/>
    </location>
</feature>
<sequence>MGGAYLQPLDPHSHKPSSSKNHGYFLSKPTCAWLTCGFLSLALLHLLCCSPEGTQRAALSPLLNYINNTYSFVSTVPGPPSAEDTERSCNYAVGNWVWAPGHARRYNATECNVKESHDCIRNGRPDTGYLDWRWQPADGCPLPAFDARAFLSSVRGKHVAFVGDSMARNQAQSLICLLSAAVPHRLLYRDAGPGPRKHNFWRYAFPDYDVRVSFYWYPFLVRATGKAEDERVPYNHVHLDQPGDRWAADAYDIDVAVLAAAHWLLNGAIYYNGSEVIGAHNAPPEMNYTAGIGYAWPLHVAYRTAVERLSSSSSPAGAAAGERQRTVVLATFSPSHFEGKATNDPTACAKTEPYKEGENDMEWLYREVRDIVYDEANAARARNGNGSATRIEVLDVSKLASKRPDGHPGLYMHDHPFANGKSTEGMYSDCLHFCLPGPVDTFNEILQQILRKKR</sequence>
<keyword evidence="8" id="KW-0472">Membrane</keyword>
<keyword evidence="4" id="KW-0812">Transmembrane</keyword>
<dbReference type="Proteomes" id="UP000807115">
    <property type="component" value="Chromosome 10"/>
</dbReference>
<dbReference type="InterPro" id="IPR029962">
    <property type="entry name" value="TBL"/>
</dbReference>
<reference evidence="11" key="1">
    <citation type="journal article" date="2019" name="BMC Genomics">
        <title>A new reference genome for Sorghum bicolor reveals high levels of sequence similarity between sweet and grain genotypes: implications for the genetics of sugar metabolism.</title>
        <authorList>
            <person name="Cooper E.A."/>
            <person name="Brenton Z.W."/>
            <person name="Flinn B.S."/>
            <person name="Jenkins J."/>
            <person name="Shu S."/>
            <person name="Flowers D."/>
            <person name="Luo F."/>
            <person name="Wang Y."/>
            <person name="Xia P."/>
            <person name="Barry K."/>
            <person name="Daum C."/>
            <person name="Lipzen A."/>
            <person name="Yoshinaga Y."/>
            <person name="Schmutz J."/>
            <person name="Saski C."/>
            <person name="Vermerris W."/>
            <person name="Kresovich S."/>
        </authorList>
    </citation>
    <scope>NUCLEOTIDE SEQUENCE</scope>
</reference>
<name>A0A921Q3P8_SORBI</name>
<comment type="caution">
    <text evidence="11">The sequence shown here is derived from an EMBL/GenBank/DDBJ whole genome shotgun (WGS) entry which is preliminary data.</text>
</comment>
<dbReference type="GO" id="GO:0000139">
    <property type="term" value="C:Golgi membrane"/>
    <property type="evidence" value="ECO:0007669"/>
    <property type="project" value="UniProtKB-SubCell"/>
</dbReference>
<comment type="similarity">
    <text evidence="2">Belongs to the PC-esterase family. TBL subfamily.</text>
</comment>
<evidence type="ECO:0000256" key="8">
    <source>
        <dbReference type="ARBA" id="ARBA00023136"/>
    </source>
</evidence>
<dbReference type="PANTHER" id="PTHR32285">
    <property type="entry name" value="PROTEIN TRICHOME BIREFRINGENCE-LIKE 9-RELATED"/>
    <property type="match status" value="1"/>
</dbReference>
<evidence type="ECO:0000259" key="9">
    <source>
        <dbReference type="Pfam" id="PF13839"/>
    </source>
</evidence>
<dbReference type="InterPro" id="IPR025846">
    <property type="entry name" value="TBL_N"/>
</dbReference>
<evidence type="ECO:0000313" key="12">
    <source>
        <dbReference type="Proteomes" id="UP000807115"/>
    </source>
</evidence>
<dbReference type="EMBL" id="CM027689">
    <property type="protein sequence ID" value="KAG0513622.1"/>
    <property type="molecule type" value="Genomic_DNA"/>
</dbReference>
<dbReference type="OrthoDB" id="630188at2759"/>
<keyword evidence="5" id="KW-0735">Signal-anchor</keyword>
<dbReference type="InterPro" id="IPR026057">
    <property type="entry name" value="TBL_C"/>
</dbReference>
<evidence type="ECO:0008006" key="13">
    <source>
        <dbReference type="Google" id="ProtNLM"/>
    </source>
</evidence>
<evidence type="ECO:0000313" key="11">
    <source>
        <dbReference type="EMBL" id="KAG0513622.1"/>
    </source>
</evidence>
<dbReference type="Gramene" id="EER89490">
    <property type="protein sequence ID" value="EER89490"/>
    <property type="gene ID" value="SORBI_3010G096700"/>
</dbReference>
<keyword evidence="6" id="KW-1133">Transmembrane helix</keyword>
<keyword evidence="3" id="KW-0808">Transferase</keyword>
<gene>
    <name evidence="11" type="ORF">BDA96_10G117900</name>
</gene>
<feature type="domain" description="Trichome birefringence-like N-terminal" evidence="10">
    <location>
        <begin position="88"/>
        <end position="138"/>
    </location>
</feature>